<sequence>MGQFALLKDEHRALHRLRAAEESTLAGARRLVGGALSDHDLAVMEDAPLAVELRTASVGALPLVLLRYGAAVSIAPRRLPAHLLFQVVLRGRLEVEDDDGGFVADEGDAVLLENLAGRRLHWSGDSRQLIMRIPRAAVARVAGTDSGPIRFDRTFRLDRGGCGTLELVRYIMTQAAAGRMAGTDSAVLDLLIRHLLLHHSDHGSGAPLPASIRRAEAHMRQNLGEAITLTDLVEAVRSTPRTLSANFQTFRGVSPMARFRDLRLDAVHAALSNGQADSVTDAATRYGFFHLGRFAQAYRLRFGEFPRDTLLAAGGRDA</sequence>
<dbReference type="EMBL" id="FUYM01000017">
    <property type="protein sequence ID" value="SKC10366.1"/>
    <property type="molecule type" value="Genomic_DNA"/>
</dbReference>
<keyword evidence="2 5" id="KW-0238">DNA-binding</keyword>
<dbReference type="AlphaFoldDB" id="A0A1T5GPM0"/>
<dbReference type="GO" id="GO:0043565">
    <property type="term" value="F:sequence-specific DNA binding"/>
    <property type="evidence" value="ECO:0007669"/>
    <property type="project" value="InterPro"/>
</dbReference>
<keyword evidence="6" id="KW-1185">Reference proteome</keyword>
<dbReference type="SMART" id="SM00342">
    <property type="entry name" value="HTH_ARAC"/>
    <property type="match status" value="1"/>
</dbReference>
<dbReference type="OrthoDB" id="7285481at2"/>
<dbReference type="InterPro" id="IPR035418">
    <property type="entry name" value="AraC-bd_2"/>
</dbReference>
<evidence type="ECO:0000256" key="1">
    <source>
        <dbReference type="ARBA" id="ARBA00023015"/>
    </source>
</evidence>
<protein>
    <submittedName>
        <fullName evidence="5">AraC-type DNA-binding protein</fullName>
    </submittedName>
</protein>
<dbReference type="PROSITE" id="PS01124">
    <property type="entry name" value="HTH_ARAC_FAMILY_2"/>
    <property type="match status" value="1"/>
</dbReference>
<feature type="domain" description="HTH araC/xylS-type" evidence="4">
    <location>
        <begin position="213"/>
        <end position="312"/>
    </location>
</feature>
<dbReference type="Gene3D" id="1.10.10.60">
    <property type="entry name" value="Homeodomain-like"/>
    <property type="match status" value="1"/>
</dbReference>
<reference evidence="6" key="1">
    <citation type="submission" date="2017-02" db="EMBL/GenBank/DDBJ databases">
        <authorList>
            <person name="Varghese N."/>
            <person name="Submissions S."/>
        </authorList>
    </citation>
    <scope>NUCLEOTIDE SEQUENCE [LARGE SCALE GENOMIC DNA]</scope>
    <source>
        <strain evidence="6">UM2</strain>
    </source>
</reference>
<keyword evidence="3" id="KW-0804">Transcription</keyword>
<dbReference type="InterPro" id="IPR018060">
    <property type="entry name" value="HTH_AraC"/>
</dbReference>
<dbReference type="PANTHER" id="PTHR46796">
    <property type="entry name" value="HTH-TYPE TRANSCRIPTIONAL ACTIVATOR RHAS-RELATED"/>
    <property type="match status" value="1"/>
</dbReference>
<dbReference type="Pfam" id="PF14525">
    <property type="entry name" value="AraC_binding_2"/>
    <property type="match status" value="1"/>
</dbReference>
<accession>A0A1T5GPM0</accession>
<dbReference type="InterPro" id="IPR050204">
    <property type="entry name" value="AraC_XylS_family_regulators"/>
</dbReference>
<name>A0A1T5GPM0_9SPHN</name>
<evidence type="ECO:0000313" key="6">
    <source>
        <dbReference type="Proteomes" id="UP000189818"/>
    </source>
</evidence>
<organism evidence="5 6">
    <name type="scientific">Rhizorhabdus histidinilytica</name>
    <dbReference type="NCBI Taxonomy" id="439228"/>
    <lineage>
        <taxon>Bacteria</taxon>
        <taxon>Pseudomonadati</taxon>
        <taxon>Pseudomonadota</taxon>
        <taxon>Alphaproteobacteria</taxon>
        <taxon>Sphingomonadales</taxon>
        <taxon>Sphingomonadaceae</taxon>
        <taxon>Rhizorhabdus</taxon>
    </lineage>
</organism>
<keyword evidence="1" id="KW-0805">Transcription regulation</keyword>
<evidence type="ECO:0000256" key="3">
    <source>
        <dbReference type="ARBA" id="ARBA00023163"/>
    </source>
</evidence>
<evidence type="ECO:0000313" key="5">
    <source>
        <dbReference type="EMBL" id="SKC10366.1"/>
    </source>
</evidence>
<dbReference type="Pfam" id="PF12833">
    <property type="entry name" value="HTH_18"/>
    <property type="match status" value="1"/>
</dbReference>
<gene>
    <name evidence="5" type="ORF">SAMN06295920_11736</name>
</gene>
<evidence type="ECO:0000259" key="4">
    <source>
        <dbReference type="PROSITE" id="PS01124"/>
    </source>
</evidence>
<dbReference type="RefSeq" id="WP_079650833.1">
    <property type="nucleotide sequence ID" value="NZ_FUYM01000017.1"/>
</dbReference>
<proteinExistence type="predicted"/>
<dbReference type="STRING" id="439228.SAMN06295920_11736"/>
<dbReference type="Proteomes" id="UP000189818">
    <property type="component" value="Unassembled WGS sequence"/>
</dbReference>
<evidence type="ECO:0000256" key="2">
    <source>
        <dbReference type="ARBA" id="ARBA00023125"/>
    </source>
</evidence>
<dbReference type="GO" id="GO:0003700">
    <property type="term" value="F:DNA-binding transcription factor activity"/>
    <property type="evidence" value="ECO:0007669"/>
    <property type="project" value="InterPro"/>
</dbReference>